<gene>
    <name evidence="1" type="ORF">NPIL_60351</name>
</gene>
<dbReference type="AlphaFoldDB" id="A0A8X6TKK2"/>
<name>A0A8X6TKK2_NEPPI</name>
<reference evidence="1" key="1">
    <citation type="submission" date="2020-08" db="EMBL/GenBank/DDBJ databases">
        <title>Multicomponent nature underlies the extraordinary mechanical properties of spider dragline silk.</title>
        <authorList>
            <person name="Kono N."/>
            <person name="Nakamura H."/>
            <person name="Mori M."/>
            <person name="Yoshida Y."/>
            <person name="Ohtoshi R."/>
            <person name="Malay A.D."/>
            <person name="Moran D.A.P."/>
            <person name="Tomita M."/>
            <person name="Numata K."/>
            <person name="Arakawa K."/>
        </authorList>
    </citation>
    <scope>NUCLEOTIDE SEQUENCE</scope>
</reference>
<dbReference type="Proteomes" id="UP000887013">
    <property type="component" value="Unassembled WGS sequence"/>
</dbReference>
<protein>
    <submittedName>
        <fullName evidence="1">Uncharacterized protein</fullName>
    </submittedName>
</protein>
<dbReference type="EMBL" id="BMAW01059208">
    <property type="protein sequence ID" value="GFT20047.1"/>
    <property type="molecule type" value="Genomic_DNA"/>
</dbReference>
<accession>A0A8X6TKK2</accession>
<dbReference type="OrthoDB" id="6414222at2759"/>
<sequence length="122" mass="14709">MQPPPGEREETRVRKREKTLYKNARCFIVFLANRHMREGIESFHTKRWVNGGTPKRWKRKMIFGLENPNLRLMNARINWSVVGPNRRQVQKTWKSERRKSSCQLAKQQSQWRSTSSRFSHQI</sequence>
<proteinExistence type="predicted"/>
<comment type="caution">
    <text evidence="1">The sequence shown here is derived from an EMBL/GenBank/DDBJ whole genome shotgun (WGS) entry which is preliminary data.</text>
</comment>
<evidence type="ECO:0000313" key="1">
    <source>
        <dbReference type="EMBL" id="GFT20047.1"/>
    </source>
</evidence>
<evidence type="ECO:0000313" key="2">
    <source>
        <dbReference type="Proteomes" id="UP000887013"/>
    </source>
</evidence>
<keyword evidence="2" id="KW-1185">Reference proteome</keyword>
<organism evidence="1 2">
    <name type="scientific">Nephila pilipes</name>
    <name type="common">Giant wood spider</name>
    <name type="synonym">Nephila maculata</name>
    <dbReference type="NCBI Taxonomy" id="299642"/>
    <lineage>
        <taxon>Eukaryota</taxon>
        <taxon>Metazoa</taxon>
        <taxon>Ecdysozoa</taxon>
        <taxon>Arthropoda</taxon>
        <taxon>Chelicerata</taxon>
        <taxon>Arachnida</taxon>
        <taxon>Araneae</taxon>
        <taxon>Araneomorphae</taxon>
        <taxon>Entelegynae</taxon>
        <taxon>Araneoidea</taxon>
        <taxon>Nephilidae</taxon>
        <taxon>Nephila</taxon>
    </lineage>
</organism>